<evidence type="ECO:0000313" key="5">
    <source>
        <dbReference type="EMBL" id="CAB4013817.1"/>
    </source>
</evidence>
<keyword evidence="2" id="KW-0677">Repeat</keyword>
<dbReference type="GO" id="GO:0000981">
    <property type="term" value="F:DNA-binding transcription factor activity, RNA polymerase II-specific"/>
    <property type="evidence" value="ECO:0007669"/>
    <property type="project" value="TreeGrafter"/>
</dbReference>
<keyword evidence="4" id="KW-0862">Zinc</keyword>
<dbReference type="FunFam" id="3.30.160.60:FF:000446">
    <property type="entry name" value="Zinc finger protein"/>
    <property type="match status" value="3"/>
</dbReference>
<name>A0A7D9EPC4_PARCT</name>
<comment type="caution">
    <text evidence="5">The sequence shown here is derived from an EMBL/GenBank/DDBJ whole genome shotgun (WGS) entry which is preliminary data.</text>
</comment>
<dbReference type="PROSITE" id="PS00028">
    <property type="entry name" value="ZINC_FINGER_C2H2_1"/>
    <property type="match status" value="6"/>
</dbReference>
<organism evidence="5 6">
    <name type="scientific">Paramuricea clavata</name>
    <name type="common">Red gorgonian</name>
    <name type="synonym">Violescent sea-whip</name>
    <dbReference type="NCBI Taxonomy" id="317549"/>
    <lineage>
        <taxon>Eukaryota</taxon>
        <taxon>Metazoa</taxon>
        <taxon>Cnidaria</taxon>
        <taxon>Anthozoa</taxon>
        <taxon>Octocorallia</taxon>
        <taxon>Malacalcyonacea</taxon>
        <taxon>Plexauridae</taxon>
        <taxon>Paramuricea</taxon>
    </lineage>
</organism>
<keyword evidence="1" id="KW-0479">Metal-binding</keyword>
<dbReference type="Proteomes" id="UP001152795">
    <property type="component" value="Unassembled WGS sequence"/>
</dbReference>
<proteinExistence type="predicted"/>
<accession>A0A7D9EPC4</accession>
<dbReference type="GO" id="GO:0005634">
    <property type="term" value="C:nucleus"/>
    <property type="evidence" value="ECO:0007669"/>
    <property type="project" value="UniProtKB-ARBA"/>
</dbReference>
<dbReference type="SUPFAM" id="SSF57667">
    <property type="entry name" value="beta-beta-alpha zinc fingers"/>
    <property type="match status" value="4"/>
</dbReference>
<evidence type="ECO:0000256" key="4">
    <source>
        <dbReference type="ARBA" id="ARBA00022833"/>
    </source>
</evidence>
<evidence type="ECO:0000256" key="1">
    <source>
        <dbReference type="ARBA" id="ARBA00022723"/>
    </source>
</evidence>
<dbReference type="GO" id="GO:0008270">
    <property type="term" value="F:zinc ion binding"/>
    <property type="evidence" value="ECO:0007669"/>
    <property type="project" value="UniProtKB-KW"/>
</dbReference>
<dbReference type="PANTHER" id="PTHR19818:SF157">
    <property type="entry name" value="C2H2-TYPE DOMAIN-CONTAINING PROTEIN"/>
    <property type="match status" value="1"/>
</dbReference>
<dbReference type="GO" id="GO:0000978">
    <property type="term" value="F:RNA polymerase II cis-regulatory region sequence-specific DNA binding"/>
    <property type="evidence" value="ECO:0007669"/>
    <property type="project" value="TreeGrafter"/>
</dbReference>
<dbReference type="SMART" id="SM00355">
    <property type="entry name" value="ZnF_C2H2"/>
    <property type="match status" value="7"/>
</dbReference>
<evidence type="ECO:0000256" key="3">
    <source>
        <dbReference type="ARBA" id="ARBA00022771"/>
    </source>
</evidence>
<dbReference type="PANTHER" id="PTHR19818">
    <property type="entry name" value="ZINC FINGER PROTEIN ZIC AND GLI"/>
    <property type="match status" value="1"/>
</dbReference>
<dbReference type="PROSITE" id="PS50157">
    <property type="entry name" value="ZINC_FINGER_C2H2_2"/>
    <property type="match status" value="6"/>
</dbReference>
<evidence type="ECO:0000313" key="6">
    <source>
        <dbReference type="Proteomes" id="UP001152795"/>
    </source>
</evidence>
<dbReference type="Gene3D" id="3.30.160.60">
    <property type="entry name" value="Classic Zinc Finger"/>
    <property type="match status" value="5"/>
</dbReference>
<dbReference type="AlphaFoldDB" id="A0A7D9EPC4"/>
<dbReference type="InterPro" id="IPR013087">
    <property type="entry name" value="Znf_C2H2_type"/>
</dbReference>
<dbReference type="Pfam" id="PF00096">
    <property type="entry name" value="zf-C2H2"/>
    <property type="match status" value="2"/>
</dbReference>
<dbReference type="EMBL" id="CACRXK020008032">
    <property type="protein sequence ID" value="CAB4013817.1"/>
    <property type="molecule type" value="Genomic_DNA"/>
</dbReference>
<evidence type="ECO:0000256" key="2">
    <source>
        <dbReference type="ARBA" id="ARBA00022737"/>
    </source>
</evidence>
<dbReference type="GO" id="GO:0045944">
    <property type="term" value="P:positive regulation of transcription by RNA polymerase II"/>
    <property type="evidence" value="ECO:0007669"/>
    <property type="project" value="UniProtKB-ARBA"/>
</dbReference>
<dbReference type="Pfam" id="PF13912">
    <property type="entry name" value="zf-C2H2_6"/>
    <property type="match status" value="3"/>
</dbReference>
<dbReference type="InterPro" id="IPR050329">
    <property type="entry name" value="GLI_C2H2-zinc-finger"/>
</dbReference>
<dbReference type="OrthoDB" id="3176202at2759"/>
<reference evidence="5" key="1">
    <citation type="submission" date="2020-04" db="EMBL/GenBank/DDBJ databases">
        <authorList>
            <person name="Alioto T."/>
            <person name="Alioto T."/>
            <person name="Gomez Garrido J."/>
        </authorList>
    </citation>
    <scope>NUCLEOTIDE SEQUENCE</scope>
    <source>
        <strain evidence="5">A484AB</strain>
    </source>
</reference>
<gene>
    <name evidence="5" type="ORF">PACLA_8A062008</name>
</gene>
<protein>
    <submittedName>
        <fullName evidence="5">Zinc finger 271-like</fullName>
    </submittedName>
</protein>
<dbReference type="InterPro" id="IPR036236">
    <property type="entry name" value="Znf_C2H2_sf"/>
</dbReference>
<keyword evidence="3" id="KW-0863">Zinc-finger</keyword>
<sequence>MHGEKKCFDCDVCKKTFTKFASLVLHKRSHTDSQPYECDVCKRKFKFSTNLRKHKKAHPRDDKSSHECDDCDKTFDKSEDLAEHQRMHKPYECDFARSSEVKSHKKIHDLNKPYECGVCKKRFFKPITLERHKKRHNARPQIYECDVCKRKFAYEGNLMQHKMTHLKDVPILCKICGKEICKSQDMKKAKMLKLIPLKAKTHGPDASYQCNTCQEIQSAGTGYVCSFCGCGFDALSELQDHMVIHNAKSD</sequence>
<keyword evidence="6" id="KW-1185">Reference proteome</keyword>